<feature type="region of interest" description="Disordered" evidence="1">
    <location>
        <begin position="1"/>
        <end position="30"/>
    </location>
</feature>
<accession>F4S5S5</accession>
<organism evidence="3">
    <name type="scientific">Melampsora larici-populina (strain 98AG31 / pathotype 3-4-7)</name>
    <name type="common">Poplar leaf rust fungus</name>
    <dbReference type="NCBI Taxonomy" id="747676"/>
    <lineage>
        <taxon>Eukaryota</taxon>
        <taxon>Fungi</taxon>
        <taxon>Dikarya</taxon>
        <taxon>Basidiomycota</taxon>
        <taxon>Pucciniomycotina</taxon>
        <taxon>Pucciniomycetes</taxon>
        <taxon>Pucciniales</taxon>
        <taxon>Melampsoraceae</taxon>
        <taxon>Melampsora</taxon>
    </lineage>
</organism>
<evidence type="ECO:0000313" key="2">
    <source>
        <dbReference type="EMBL" id="EGF99948.1"/>
    </source>
</evidence>
<dbReference type="GeneID" id="18936732"/>
<dbReference type="VEuPathDB" id="FungiDB:MELLADRAFT_93926"/>
<feature type="region of interest" description="Disordered" evidence="1">
    <location>
        <begin position="79"/>
        <end position="112"/>
    </location>
</feature>
<feature type="compositionally biased region" description="Basic residues" evidence="1">
    <location>
        <begin position="1"/>
        <end position="10"/>
    </location>
</feature>
<gene>
    <name evidence="2" type="ORF">MELLADRAFT_93926</name>
</gene>
<dbReference type="HOGENOM" id="CLU_912419_0_0_1"/>
<dbReference type="RefSeq" id="XP_007416760.1">
    <property type="nucleotide sequence ID" value="XM_007416698.1"/>
</dbReference>
<reference evidence="3" key="1">
    <citation type="journal article" date="2011" name="Proc. Natl. Acad. Sci. U.S.A.">
        <title>Obligate biotrophy features unraveled by the genomic analysis of rust fungi.</title>
        <authorList>
            <person name="Duplessis S."/>
            <person name="Cuomo C.A."/>
            <person name="Lin Y.-C."/>
            <person name="Aerts A."/>
            <person name="Tisserant E."/>
            <person name="Veneault-Fourrey C."/>
            <person name="Joly D.L."/>
            <person name="Hacquard S."/>
            <person name="Amselem J."/>
            <person name="Cantarel B.L."/>
            <person name="Chiu R."/>
            <person name="Coutinho P.M."/>
            <person name="Feau N."/>
            <person name="Field M."/>
            <person name="Frey P."/>
            <person name="Gelhaye E."/>
            <person name="Goldberg J."/>
            <person name="Grabherr M.G."/>
            <person name="Kodira C.D."/>
            <person name="Kohler A."/>
            <person name="Kuees U."/>
            <person name="Lindquist E.A."/>
            <person name="Lucas S.M."/>
            <person name="Mago R."/>
            <person name="Mauceli E."/>
            <person name="Morin E."/>
            <person name="Murat C."/>
            <person name="Pangilinan J.L."/>
            <person name="Park R."/>
            <person name="Pearson M."/>
            <person name="Quesneville H."/>
            <person name="Rouhier N."/>
            <person name="Sakthikumar S."/>
            <person name="Salamov A.A."/>
            <person name="Schmutz J."/>
            <person name="Selles B."/>
            <person name="Shapiro H."/>
            <person name="Tanguay P."/>
            <person name="Tuskan G.A."/>
            <person name="Henrissat B."/>
            <person name="Van de Peer Y."/>
            <person name="Rouze P."/>
            <person name="Ellis J.G."/>
            <person name="Dodds P.N."/>
            <person name="Schein J.E."/>
            <person name="Zhong S."/>
            <person name="Hamelin R.C."/>
            <person name="Grigoriev I.V."/>
            <person name="Szabo L.J."/>
            <person name="Martin F."/>
        </authorList>
    </citation>
    <scope>NUCLEOTIDE SEQUENCE [LARGE SCALE GENOMIC DNA]</scope>
    <source>
        <strain evidence="3">98AG31 / pathotype 3-4-7</strain>
    </source>
</reference>
<keyword evidence="3" id="KW-1185">Reference proteome</keyword>
<name>F4S5S5_MELLP</name>
<dbReference type="InParanoid" id="F4S5S5"/>
<dbReference type="EMBL" id="GL883152">
    <property type="protein sequence ID" value="EGF99948.1"/>
    <property type="molecule type" value="Genomic_DNA"/>
</dbReference>
<sequence length="305" mass="34099">MRGYRHRKRTDPKGFSVCQSSQRPRGYISPFKRHLNLDQCLLDSRSSDSAVDANLNDQNDQGDTISELFEDLEQLVASPENRHPANPGEPTPEPSDLYNPSQVTPGAPSLPSARHKIARLPYHISTAYHSAIMCLPNFASSTEAPMEDLHEPGPIVPRKRRYPSHPHKDTQCKRSRQPQQLPQPGSPIQPVPLAVPVTPQKQRQISNDHDESDHKRCCTQFDFTSNQHIVRTSANHSSPQLHGNVTLQEPVIGLDRQAQAAYDDTQAHARTNLTPVTQPYCQPLRNHDSTNIDLATKPASTTHLL</sequence>
<dbReference type="Proteomes" id="UP000001072">
    <property type="component" value="Unassembled WGS sequence"/>
</dbReference>
<evidence type="ECO:0000313" key="3">
    <source>
        <dbReference type="Proteomes" id="UP000001072"/>
    </source>
</evidence>
<proteinExistence type="predicted"/>
<dbReference type="AlphaFoldDB" id="F4S5S5"/>
<evidence type="ECO:0000256" key="1">
    <source>
        <dbReference type="SAM" id="MobiDB-lite"/>
    </source>
</evidence>
<protein>
    <submittedName>
        <fullName evidence="2">Uncharacterized protein</fullName>
    </submittedName>
</protein>
<dbReference type="KEGG" id="mlr:MELLADRAFT_93926"/>
<feature type="region of interest" description="Disordered" evidence="1">
    <location>
        <begin position="144"/>
        <end position="193"/>
    </location>
</feature>